<dbReference type="OrthoDB" id="3363417at2759"/>
<accession>A0A0C3PM32</accession>
<dbReference type="EMBL" id="KN831953">
    <property type="protein sequence ID" value="KIO09821.1"/>
    <property type="molecule type" value="Genomic_DNA"/>
</dbReference>
<sequence>MSPSAPDILVQNSPVPDEAGEYHPRGASDSGEQRHSEASRGCVRNVGDVDRLDEHGDHEVHDGSNRPEGELRSQAFFVGEEDLQLAGVGVFSPAASQPSSPELPRMKLNTLEGGIVKVTEGQPGSSIRRRPREQEGSGGN</sequence>
<gene>
    <name evidence="2" type="ORF">M404DRAFT_995814</name>
</gene>
<dbReference type="HOGENOM" id="CLU_1835940_0_0_1"/>
<reference evidence="2 3" key="1">
    <citation type="submission" date="2014-04" db="EMBL/GenBank/DDBJ databases">
        <authorList>
            <consortium name="DOE Joint Genome Institute"/>
            <person name="Kuo A."/>
            <person name="Kohler A."/>
            <person name="Costa M.D."/>
            <person name="Nagy L.G."/>
            <person name="Floudas D."/>
            <person name="Copeland A."/>
            <person name="Barry K.W."/>
            <person name="Cichocki N."/>
            <person name="Veneault-Fourrey C."/>
            <person name="LaButti K."/>
            <person name="Lindquist E.A."/>
            <person name="Lipzen A."/>
            <person name="Lundell T."/>
            <person name="Morin E."/>
            <person name="Murat C."/>
            <person name="Sun H."/>
            <person name="Tunlid A."/>
            <person name="Henrissat B."/>
            <person name="Grigoriev I.V."/>
            <person name="Hibbett D.S."/>
            <person name="Martin F."/>
            <person name="Nordberg H.P."/>
            <person name="Cantor M.N."/>
            <person name="Hua S.X."/>
        </authorList>
    </citation>
    <scope>NUCLEOTIDE SEQUENCE [LARGE SCALE GENOMIC DNA]</scope>
    <source>
        <strain evidence="2 3">Marx 270</strain>
    </source>
</reference>
<feature type="region of interest" description="Disordered" evidence="1">
    <location>
        <begin position="1"/>
        <end position="73"/>
    </location>
</feature>
<proteinExistence type="predicted"/>
<reference evidence="3" key="2">
    <citation type="submission" date="2015-01" db="EMBL/GenBank/DDBJ databases">
        <title>Evolutionary Origins and Diversification of the Mycorrhizal Mutualists.</title>
        <authorList>
            <consortium name="DOE Joint Genome Institute"/>
            <consortium name="Mycorrhizal Genomics Consortium"/>
            <person name="Kohler A."/>
            <person name="Kuo A."/>
            <person name="Nagy L.G."/>
            <person name="Floudas D."/>
            <person name="Copeland A."/>
            <person name="Barry K.W."/>
            <person name="Cichocki N."/>
            <person name="Veneault-Fourrey C."/>
            <person name="LaButti K."/>
            <person name="Lindquist E.A."/>
            <person name="Lipzen A."/>
            <person name="Lundell T."/>
            <person name="Morin E."/>
            <person name="Murat C."/>
            <person name="Riley R."/>
            <person name="Ohm R."/>
            <person name="Sun H."/>
            <person name="Tunlid A."/>
            <person name="Henrissat B."/>
            <person name="Grigoriev I.V."/>
            <person name="Hibbett D.S."/>
            <person name="Martin F."/>
        </authorList>
    </citation>
    <scope>NUCLEOTIDE SEQUENCE [LARGE SCALE GENOMIC DNA]</scope>
    <source>
        <strain evidence="3">Marx 270</strain>
    </source>
</reference>
<evidence type="ECO:0000256" key="1">
    <source>
        <dbReference type="SAM" id="MobiDB-lite"/>
    </source>
</evidence>
<feature type="region of interest" description="Disordered" evidence="1">
    <location>
        <begin position="117"/>
        <end position="140"/>
    </location>
</feature>
<evidence type="ECO:0000313" key="2">
    <source>
        <dbReference type="EMBL" id="KIO09821.1"/>
    </source>
</evidence>
<protein>
    <submittedName>
        <fullName evidence="2">Uncharacterized protein</fullName>
    </submittedName>
</protein>
<feature type="compositionally biased region" description="Basic and acidic residues" evidence="1">
    <location>
        <begin position="47"/>
        <end position="71"/>
    </location>
</feature>
<dbReference type="Proteomes" id="UP000054217">
    <property type="component" value="Unassembled WGS sequence"/>
</dbReference>
<dbReference type="InParanoid" id="A0A0C3PM32"/>
<evidence type="ECO:0000313" key="3">
    <source>
        <dbReference type="Proteomes" id="UP000054217"/>
    </source>
</evidence>
<feature type="compositionally biased region" description="Basic and acidic residues" evidence="1">
    <location>
        <begin position="20"/>
        <end position="38"/>
    </location>
</feature>
<name>A0A0C3PM32_PISTI</name>
<dbReference type="AlphaFoldDB" id="A0A0C3PM32"/>
<keyword evidence="3" id="KW-1185">Reference proteome</keyword>
<organism evidence="2 3">
    <name type="scientific">Pisolithus tinctorius Marx 270</name>
    <dbReference type="NCBI Taxonomy" id="870435"/>
    <lineage>
        <taxon>Eukaryota</taxon>
        <taxon>Fungi</taxon>
        <taxon>Dikarya</taxon>
        <taxon>Basidiomycota</taxon>
        <taxon>Agaricomycotina</taxon>
        <taxon>Agaricomycetes</taxon>
        <taxon>Agaricomycetidae</taxon>
        <taxon>Boletales</taxon>
        <taxon>Sclerodermatineae</taxon>
        <taxon>Pisolithaceae</taxon>
        <taxon>Pisolithus</taxon>
    </lineage>
</organism>